<reference evidence="1" key="1">
    <citation type="submission" date="2020-08" db="EMBL/GenBank/DDBJ databases">
        <title>Multicomponent nature underlies the extraordinary mechanical properties of spider dragline silk.</title>
        <authorList>
            <person name="Kono N."/>
            <person name="Nakamura H."/>
            <person name="Mori M."/>
            <person name="Yoshida Y."/>
            <person name="Ohtoshi R."/>
            <person name="Malay A.D."/>
            <person name="Moran D.A.P."/>
            <person name="Tomita M."/>
            <person name="Numata K."/>
            <person name="Arakawa K."/>
        </authorList>
    </citation>
    <scope>NUCLEOTIDE SEQUENCE</scope>
</reference>
<feature type="non-terminal residue" evidence="1">
    <location>
        <position position="1"/>
    </location>
</feature>
<comment type="caution">
    <text evidence="1">The sequence shown here is derived from an EMBL/GenBank/DDBJ whole genome shotgun (WGS) entry which is preliminary data.</text>
</comment>
<evidence type="ECO:0000313" key="2">
    <source>
        <dbReference type="Proteomes" id="UP000887013"/>
    </source>
</evidence>
<dbReference type="Proteomes" id="UP000887013">
    <property type="component" value="Unassembled WGS sequence"/>
</dbReference>
<keyword evidence="2" id="KW-1185">Reference proteome</keyword>
<evidence type="ECO:0000313" key="1">
    <source>
        <dbReference type="EMBL" id="GFU25220.1"/>
    </source>
</evidence>
<organism evidence="1 2">
    <name type="scientific">Nephila pilipes</name>
    <name type="common">Giant wood spider</name>
    <name type="synonym">Nephila maculata</name>
    <dbReference type="NCBI Taxonomy" id="299642"/>
    <lineage>
        <taxon>Eukaryota</taxon>
        <taxon>Metazoa</taxon>
        <taxon>Ecdysozoa</taxon>
        <taxon>Arthropoda</taxon>
        <taxon>Chelicerata</taxon>
        <taxon>Arachnida</taxon>
        <taxon>Araneae</taxon>
        <taxon>Araneomorphae</taxon>
        <taxon>Entelegynae</taxon>
        <taxon>Araneoidea</taxon>
        <taxon>Nephilidae</taxon>
        <taxon>Nephila</taxon>
    </lineage>
</organism>
<gene>
    <name evidence="1" type="primary">NCL1_16066</name>
    <name evidence="1" type="ORF">NPIL_400111</name>
</gene>
<sequence length="261" mass="30210">DDNLAKHLWNNILPKVFSILDRCDKRVVAHGIEYFVRRELIEIKERGKKHVEKIFSFADIYLRNSEPSLVTHSFFKFVRNFPGLCERSCLCLEDSFLKSSGLESSHDKVLELLIDAYLFLHEDDLLTGLLFENKILNICSSDALQIGGIANKEIKFAITADSYQMKNALGIECIREIDNWSDLRRFDKTVFFDFDNHSKIGKTFCYMKAFLMSDITSLTASCNTITKVTQLYFERWKSLSPLVLTEKHYSLLKVSSFLFPS</sequence>
<accession>A0A8X6UL18</accession>
<name>A0A8X6UL18_NEPPI</name>
<dbReference type="AlphaFoldDB" id="A0A8X6UL18"/>
<dbReference type="EMBL" id="BMAW01032348">
    <property type="protein sequence ID" value="GFU25220.1"/>
    <property type="molecule type" value="Genomic_DNA"/>
</dbReference>
<proteinExistence type="predicted"/>
<protein>
    <submittedName>
        <fullName evidence="1">Uncharacterized protein</fullName>
    </submittedName>
</protein>